<feature type="compositionally biased region" description="Basic and acidic residues" evidence="1">
    <location>
        <begin position="23"/>
        <end position="32"/>
    </location>
</feature>
<feature type="region of interest" description="Disordered" evidence="1">
    <location>
        <begin position="192"/>
        <end position="230"/>
    </location>
</feature>
<comment type="caution">
    <text evidence="2">The sequence shown here is derived from an EMBL/GenBank/DDBJ whole genome shotgun (WGS) entry which is preliminary data.</text>
</comment>
<feature type="region of interest" description="Disordered" evidence="1">
    <location>
        <begin position="1"/>
        <end position="39"/>
    </location>
</feature>
<dbReference type="Proteomes" id="UP000654918">
    <property type="component" value="Unassembled WGS sequence"/>
</dbReference>
<keyword evidence="3" id="KW-1185">Reference proteome</keyword>
<dbReference type="AlphaFoldDB" id="A0A8H6U0T5"/>
<proteinExistence type="predicted"/>
<protein>
    <submittedName>
        <fullName evidence="2">Uncharacterized protein</fullName>
    </submittedName>
</protein>
<accession>A0A8H6U0T5</accession>
<reference evidence="2" key="1">
    <citation type="journal article" date="2020" name="Phytopathology">
        <title>Genome Sequence Resources of Colletotrichum truncatum, C. plurivorum, C. musicola, and C. sojae: Four Species Pathogenic to Soybean (Glycine max).</title>
        <authorList>
            <person name="Rogerio F."/>
            <person name="Boufleur T.R."/>
            <person name="Ciampi-Guillardi M."/>
            <person name="Sukno S.A."/>
            <person name="Thon M.R."/>
            <person name="Massola Junior N.S."/>
            <person name="Baroncelli R."/>
        </authorList>
    </citation>
    <scope>NUCLEOTIDE SEQUENCE</scope>
    <source>
        <strain evidence="2">LFN00145</strain>
    </source>
</reference>
<feature type="compositionally biased region" description="Low complexity" evidence="1">
    <location>
        <begin position="196"/>
        <end position="206"/>
    </location>
</feature>
<evidence type="ECO:0000256" key="1">
    <source>
        <dbReference type="SAM" id="MobiDB-lite"/>
    </source>
</evidence>
<dbReference type="EMBL" id="WIGO01000010">
    <property type="protein sequence ID" value="KAF6839878.1"/>
    <property type="molecule type" value="Genomic_DNA"/>
</dbReference>
<evidence type="ECO:0000313" key="2">
    <source>
        <dbReference type="EMBL" id="KAF6839878.1"/>
    </source>
</evidence>
<name>A0A8H6U0T5_9PEZI</name>
<sequence>MDSEDRGIQAQGVALVHGLGSAPKKDRPRSYEEPPAYTPSSRNVIDSIATYFARHTAVRNAADETPRVAPCPIISASERVFEDDVDDLSPISLRISTRINVAKDGNIIALPSSPTEQANSIAKAVVATIQGQDWASGLPMIDENGRRRPIKLEVDAGFTVEGSSNVIGTESTINEYLRQRTQLRKWIELQPRWDRSSSSATSPTSPLRRRRGSNLDPLEESRRKRARSHS</sequence>
<organism evidence="2 3">
    <name type="scientific">Colletotrichum plurivorum</name>
    <dbReference type="NCBI Taxonomy" id="2175906"/>
    <lineage>
        <taxon>Eukaryota</taxon>
        <taxon>Fungi</taxon>
        <taxon>Dikarya</taxon>
        <taxon>Ascomycota</taxon>
        <taxon>Pezizomycotina</taxon>
        <taxon>Sordariomycetes</taxon>
        <taxon>Hypocreomycetidae</taxon>
        <taxon>Glomerellales</taxon>
        <taxon>Glomerellaceae</taxon>
        <taxon>Colletotrichum</taxon>
        <taxon>Colletotrichum orchidearum species complex</taxon>
    </lineage>
</organism>
<gene>
    <name evidence="2" type="ORF">CPLU01_01475</name>
</gene>
<evidence type="ECO:0000313" key="3">
    <source>
        <dbReference type="Proteomes" id="UP000654918"/>
    </source>
</evidence>